<comment type="similarity">
    <text evidence="1">Belongs to the glycosyltransferase 2 family.</text>
</comment>
<dbReference type="Gene3D" id="3.90.550.10">
    <property type="entry name" value="Spore Coat Polysaccharide Biosynthesis Protein SpsA, Chain A"/>
    <property type="match status" value="1"/>
</dbReference>
<organism evidence="5 6">
    <name type="scientific">Marinibaculum pumilum</name>
    <dbReference type="NCBI Taxonomy" id="1766165"/>
    <lineage>
        <taxon>Bacteria</taxon>
        <taxon>Pseudomonadati</taxon>
        <taxon>Pseudomonadota</taxon>
        <taxon>Alphaproteobacteria</taxon>
        <taxon>Rhodospirillales</taxon>
        <taxon>Rhodospirillaceae</taxon>
        <taxon>Marinibaculum</taxon>
    </lineage>
</organism>
<feature type="domain" description="Glycosyltransferase 2-like" evidence="4">
    <location>
        <begin position="291"/>
        <end position="394"/>
    </location>
</feature>
<protein>
    <submittedName>
        <fullName evidence="5">Glycosyltransferase family 2 protein</fullName>
    </submittedName>
</protein>
<dbReference type="InterPro" id="IPR029044">
    <property type="entry name" value="Nucleotide-diphossugar_trans"/>
</dbReference>
<sequence length="596" mass="62537">MSPAASFDMRFGDCAADGPPLRHALLQHGHAVLRGFVTPAQLQFLSEVANAAAPQMAGDGSRIVPQELFDRLSPDRSVLVSWPAPMGYRLLEFLLGPGYRLSDSALVMAGPSDSAAGKSWAAAGLQAWLPLQVPEGGAPGSMQPGDVLLLQEPRMPMSAVAAATSVPGASLALTFAGRPAALAPGRSRDSGGAAAFQLHLARLQELVGLGIMLARVRGMDAAAATGRLQTVLGEILQQALPSQLLPQLREALGAAGLVPDGNPPWPMPERDGPIVPAPALSPAHGASFGLCMVARDQAGDLPQALAGIAGQWRAFDRIVLVDDASHDDTHDLLTAFARGRPGAEVLRNATPLGPSASLREAQERLATDYLAWAAADGWMMPGMLHALAAAAVRCPRAGLLLGETGILSGDGRRPARAASLAGAANHLADLPERLNPWELPVLFACRGLRFGAAWIVRTEALDRVGGFQAEDVSPADPSALLHVLLRFGAALVPQRLAVMPADPEGRRGRSCGGIQRSAAQTDAMLDRLLTSEAMDIRQRLAATPGLVHEICCDADPFASRLVHRPHHWDLLVRSLWWGERHGGMRGGSVPGSGAEP</sequence>
<keyword evidence="3" id="KW-0808">Transferase</keyword>
<dbReference type="Proteomes" id="UP001595528">
    <property type="component" value="Unassembled WGS sequence"/>
</dbReference>
<evidence type="ECO:0000313" key="6">
    <source>
        <dbReference type="Proteomes" id="UP001595528"/>
    </source>
</evidence>
<gene>
    <name evidence="5" type="ORF">ACFOGJ_03350</name>
</gene>
<evidence type="ECO:0000256" key="2">
    <source>
        <dbReference type="ARBA" id="ARBA00022676"/>
    </source>
</evidence>
<comment type="caution">
    <text evidence="5">The sequence shown here is derived from an EMBL/GenBank/DDBJ whole genome shotgun (WGS) entry which is preliminary data.</text>
</comment>
<dbReference type="EMBL" id="JBHRTR010000009">
    <property type="protein sequence ID" value="MFC3226248.1"/>
    <property type="molecule type" value="Genomic_DNA"/>
</dbReference>
<dbReference type="InterPro" id="IPR001173">
    <property type="entry name" value="Glyco_trans_2-like"/>
</dbReference>
<dbReference type="RefSeq" id="WP_379898129.1">
    <property type="nucleotide sequence ID" value="NZ_JBHRTR010000009.1"/>
</dbReference>
<dbReference type="Pfam" id="PF00535">
    <property type="entry name" value="Glycos_transf_2"/>
    <property type="match status" value="1"/>
</dbReference>
<proteinExistence type="inferred from homology"/>
<name>A0ABV7KV51_9PROT</name>
<dbReference type="CDD" id="cd00761">
    <property type="entry name" value="Glyco_tranf_GTA_type"/>
    <property type="match status" value="1"/>
</dbReference>
<keyword evidence="2" id="KW-0328">Glycosyltransferase</keyword>
<keyword evidence="6" id="KW-1185">Reference proteome</keyword>
<reference evidence="6" key="1">
    <citation type="journal article" date="2019" name="Int. J. Syst. Evol. Microbiol.">
        <title>The Global Catalogue of Microorganisms (GCM) 10K type strain sequencing project: providing services to taxonomists for standard genome sequencing and annotation.</title>
        <authorList>
            <consortium name="The Broad Institute Genomics Platform"/>
            <consortium name="The Broad Institute Genome Sequencing Center for Infectious Disease"/>
            <person name="Wu L."/>
            <person name="Ma J."/>
        </authorList>
    </citation>
    <scope>NUCLEOTIDE SEQUENCE [LARGE SCALE GENOMIC DNA]</scope>
    <source>
        <strain evidence="6">KCTC 42964</strain>
    </source>
</reference>
<evidence type="ECO:0000256" key="3">
    <source>
        <dbReference type="ARBA" id="ARBA00022679"/>
    </source>
</evidence>
<evidence type="ECO:0000256" key="1">
    <source>
        <dbReference type="ARBA" id="ARBA00006739"/>
    </source>
</evidence>
<dbReference type="InterPro" id="IPR050834">
    <property type="entry name" value="Glycosyltransf_2"/>
</dbReference>
<dbReference type="PANTHER" id="PTHR43685">
    <property type="entry name" value="GLYCOSYLTRANSFERASE"/>
    <property type="match status" value="1"/>
</dbReference>
<dbReference type="SUPFAM" id="SSF53448">
    <property type="entry name" value="Nucleotide-diphospho-sugar transferases"/>
    <property type="match status" value="1"/>
</dbReference>
<evidence type="ECO:0000259" key="4">
    <source>
        <dbReference type="Pfam" id="PF00535"/>
    </source>
</evidence>
<dbReference type="PANTHER" id="PTHR43685:SF5">
    <property type="entry name" value="GLYCOSYLTRANSFERASE EPSE-RELATED"/>
    <property type="match status" value="1"/>
</dbReference>
<accession>A0ABV7KV51</accession>
<evidence type="ECO:0000313" key="5">
    <source>
        <dbReference type="EMBL" id="MFC3226248.1"/>
    </source>
</evidence>